<dbReference type="PANTHER" id="PTHR33112:SF16">
    <property type="entry name" value="HETEROKARYON INCOMPATIBILITY DOMAIN-CONTAINING PROTEIN"/>
    <property type="match status" value="1"/>
</dbReference>
<dbReference type="Proteomes" id="UP001215151">
    <property type="component" value="Unassembled WGS sequence"/>
</dbReference>
<dbReference type="Pfam" id="PF06985">
    <property type="entry name" value="HET"/>
    <property type="match status" value="1"/>
</dbReference>
<dbReference type="PANTHER" id="PTHR33112">
    <property type="entry name" value="DOMAIN PROTEIN, PUTATIVE-RELATED"/>
    <property type="match status" value="1"/>
</dbReference>
<reference evidence="2" key="1">
    <citation type="submission" date="2022-11" db="EMBL/GenBank/DDBJ databases">
        <title>Genome Sequence of Cubamyces cubensis.</title>
        <authorList>
            <person name="Buettner E."/>
        </authorList>
    </citation>
    <scope>NUCLEOTIDE SEQUENCE</scope>
    <source>
        <strain evidence="2">MPL-01</strain>
    </source>
</reference>
<proteinExistence type="predicted"/>
<feature type="domain" description="Heterokaryon incompatibility" evidence="1">
    <location>
        <begin position="114"/>
        <end position="284"/>
    </location>
</feature>
<name>A0AAD7X8R7_9APHY</name>
<comment type="caution">
    <text evidence="2">The sequence shown here is derived from an EMBL/GenBank/DDBJ whole genome shotgun (WGS) entry which is preliminary data.</text>
</comment>
<dbReference type="InterPro" id="IPR010730">
    <property type="entry name" value="HET"/>
</dbReference>
<evidence type="ECO:0000259" key="1">
    <source>
        <dbReference type="Pfam" id="PF06985"/>
    </source>
</evidence>
<evidence type="ECO:0000313" key="3">
    <source>
        <dbReference type="Proteomes" id="UP001215151"/>
    </source>
</evidence>
<dbReference type="AlphaFoldDB" id="A0AAD7X8R7"/>
<gene>
    <name evidence="2" type="ORF">ONZ51_g7862</name>
</gene>
<dbReference type="EMBL" id="JAPEVG010000223">
    <property type="protein sequence ID" value="KAJ8473436.1"/>
    <property type="molecule type" value="Genomic_DNA"/>
</dbReference>
<sequence>MGCKRRLTGSTRRKVRLWQAEHYEFIDAEYDATISGDPAARWVGGRILIPHVGWPYALAGAKTCIEECMRDHPKCRAITSYPIGSAPLPTRLIDCSDPDCLRIVETNSGMRGTYTALSYVWGKRSPGYRTTKANLSFYKVRIDPAILPQTILDAIHVTRALGISLLWIDGLCIVQDSTKDMHHELARMRDVYRHAFLTIDAGSAASVSEGFLQDRQPLHKPDAFLPFICPPGAEEADRSTQDAQVGMVYLVSNSPEYCTISDTQKPIAREYTSHTVRRGWCLQERLLSTRSLIFTTETLQLRCHTHTQNIGGAHHDGRGDLPLLPDAIFHPDSYVAHESDEWEDTHGRWKEIVEDYSGRELSNSSDKLTAISGLAEMFSPILRSSYVAGLWCHDTLLHDLLWRPRYPPRPRTSGYCGPSWSWASSC</sequence>
<evidence type="ECO:0000313" key="2">
    <source>
        <dbReference type="EMBL" id="KAJ8473436.1"/>
    </source>
</evidence>
<keyword evidence="3" id="KW-1185">Reference proteome</keyword>
<organism evidence="2 3">
    <name type="scientific">Trametes cubensis</name>
    <dbReference type="NCBI Taxonomy" id="1111947"/>
    <lineage>
        <taxon>Eukaryota</taxon>
        <taxon>Fungi</taxon>
        <taxon>Dikarya</taxon>
        <taxon>Basidiomycota</taxon>
        <taxon>Agaricomycotina</taxon>
        <taxon>Agaricomycetes</taxon>
        <taxon>Polyporales</taxon>
        <taxon>Polyporaceae</taxon>
        <taxon>Trametes</taxon>
    </lineage>
</organism>
<accession>A0AAD7X8R7</accession>
<protein>
    <recommendedName>
        <fullName evidence="1">Heterokaryon incompatibility domain-containing protein</fullName>
    </recommendedName>
</protein>